<dbReference type="Pfam" id="PF00067">
    <property type="entry name" value="p450"/>
    <property type="match status" value="1"/>
</dbReference>
<evidence type="ECO:0000256" key="6">
    <source>
        <dbReference type="ARBA" id="ARBA00023004"/>
    </source>
</evidence>
<proteinExistence type="inferred from homology"/>
<evidence type="ECO:0000256" key="2">
    <source>
        <dbReference type="ARBA" id="ARBA00004167"/>
    </source>
</evidence>
<gene>
    <name evidence="9" type="ORF">DH2020_042386</name>
</gene>
<evidence type="ECO:0000256" key="8">
    <source>
        <dbReference type="SAM" id="Phobius"/>
    </source>
</evidence>
<keyword evidence="6 7" id="KW-0408">Iron</keyword>
<keyword evidence="7" id="KW-0349">Heme</keyword>
<keyword evidence="5 7" id="KW-0560">Oxidoreductase</keyword>
<keyword evidence="8" id="KW-1133">Transmembrane helix</keyword>
<dbReference type="CDD" id="cd11064">
    <property type="entry name" value="CYP86A"/>
    <property type="match status" value="1"/>
</dbReference>
<dbReference type="PRINTS" id="PR00463">
    <property type="entry name" value="EP450I"/>
</dbReference>
<dbReference type="Gene3D" id="1.10.630.10">
    <property type="entry name" value="Cytochrome P450"/>
    <property type="match status" value="1"/>
</dbReference>
<protein>
    <recommendedName>
        <fullName evidence="11">Cytochrome P450 protein</fullName>
    </recommendedName>
</protein>
<dbReference type="InterPro" id="IPR017972">
    <property type="entry name" value="Cyt_P450_CS"/>
</dbReference>
<keyword evidence="7" id="KW-0503">Monooxygenase</keyword>
<evidence type="ECO:0000313" key="10">
    <source>
        <dbReference type="Proteomes" id="UP001318860"/>
    </source>
</evidence>
<accession>A0ABR0UMQ6</accession>
<evidence type="ECO:0000256" key="4">
    <source>
        <dbReference type="ARBA" id="ARBA00022723"/>
    </source>
</evidence>
<organism evidence="9 10">
    <name type="scientific">Rehmannia glutinosa</name>
    <name type="common">Chinese foxglove</name>
    <dbReference type="NCBI Taxonomy" id="99300"/>
    <lineage>
        <taxon>Eukaryota</taxon>
        <taxon>Viridiplantae</taxon>
        <taxon>Streptophyta</taxon>
        <taxon>Embryophyta</taxon>
        <taxon>Tracheophyta</taxon>
        <taxon>Spermatophyta</taxon>
        <taxon>Magnoliopsida</taxon>
        <taxon>eudicotyledons</taxon>
        <taxon>Gunneridae</taxon>
        <taxon>Pentapetalae</taxon>
        <taxon>asterids</taxon>
        <taxon>lamiids</taxon>
        <taxon>Lamiales</taxon>
        <taxon>Orobanchaceae</taxon>
        <taxon>Rehmannieae</taxon>
        <taxon>Rehmannia</taxon>
    </lineage>
</organism>
<dbReference type="InterPro" id="IPR002401">
    <property type="entry name" value="Cyt_P450_E_grp-I"/>
</dbReference>
<reference evidence="9 10" key="1">
    <citation type="journal article" date="2021" name="Comput. Struct. Biotechnol. J.">
        <title>De novo genome assembly of the potent medicinal plant Rehmannia glutinosa using nanopore technology.</title>
        <authorList>
            <person name="Ma L."/>
            <person name="Dong C."/>
            <person name="Song C."/>
            <person name="Wang X."/>
            <person name="Zheng X."/>
            <person name="Niu Y."/>
            <person name="Chen S."/>
            <person name="Feng W."/>
        </authorList>
    </citation>
    <scope>NUCLEOTIDE SEQUENCE [LARGE SCALE GENOMIC DNA]</scope>
    <source>
        <strain evidence="9">DH-2019</strain>
    </source>
</reference>
<dbReference type="PRINTS" id="PR00385">
    <property type="entry name" value="P450"/>
</dbReference>
<name>A0ABR0UMQ6_REHGL</name>
<dbReference type="Proteomes" id="UP001318860">
    <property type="component" value="Unassembled WGS sequence"/>
</dbReference>
<evidence type="ECO:0000256" key="1">
    <source>
        <dbReference type="ARBA" id="ARBA00001971"/>
    </source>
</evidence>
<comment type="cofactor">
    <cofactor evidence="1">
        <name>heme</name>
        <dbReference type="ChEBI" id="CHEBI:30413"/>
    </cofactor>
</comment>
<evidence type="ECO:0000256" key="7">
    <source>
        <dbReference type="RuleBase" id="RU000461"/>
    </source>
</evidence>
<comment type="similarity">
    <text evidence="3 7">Belongs to the cytochrome P450 family.</text>
</comment>
<keyword evidence="8" id="KW-0472">Membrane</keyword>
<evidence type="ECO:0008006" key="11">
    <source>
        <dbReference type="Google" id="ProtNLM"/>
    </source>
</evidence>
<sequence length="560" mass="64494">MALFAYPDEFLFIIPLIIYLFYLISRKGKKTSEPTNWPLVGMLPAVLQNIHRAHDYATEVLTECGGTYEFKGPWFCNIDMVFTSDPANIHHIFSKNFSNYPKGPQFRKIFEILGDGIFNADFELWEIHRKTTLSLLTHADFSRSLEGTVWNKVKTGLYPVLDSFCKQGTDFDLQDIFQRFTFDNICKLVLDYDPCSLRVDLPYIPCDKAFSDVAEPLLHRHIIPESIWKILKWLKIGNEKKLLEASEAFDEFIYPHANCLEKNKEKDNGLKLLTVFKKVYEEKNMGSSCGLRDFLKDTALNLMFAGRDTTSTCLTWLFWLIATNPSAETKILEEIETQLDLKEDKKKWRFFNVEESRKLVYLHGALCESLRLFPPVALEHKTPIQPDYLPSGNYLPKNTKVIVSFYSVGRMETVWGKDCLEFKPERWISPRGGIKHEASYKFPAFNAGPRTCLGKEMAFSQMKMVAACIIYRYNVRLVKGHPVSPRDSIILQARNGLRKPRLDCLDAVATVEILLVDGIAAMAEIGVEFLVEWPSPLSCVVRRDVLRREMMAKAKGDIWW</sequence>
<comment type="subcellular location">
    <subcellularLocation>
        <location evidence="2">Membrane</location>
        <topology evidence="2">Single-pass membrane protein</topology>
    </subcellularLocation>
</comment>
<dbReference type="PANTHER" id="PTHR24296">
    <property type="entry name" value="CYTOCHROME P450"/>
    <property type="match status" value="1"/>
</dbReference>
<dbReference type="SUPFAM" id="SSF48264">
    <property type="entry name" value="Cytochrome P450"/>
    <property type="match status" value="1"/>
</dbReference>
<keyword evidence="10" id="KW-1185">Reference proteome</keyword>
<feature type="transmembrane region" description="Helical" evidence="8">
    <location>
        <begin position="6"/>
        <end position="24"/>
    </location>
</feature>
<dbReference type="EMBL" id="JABTTQ020002439">
    <property type="protein sequence ID" value="KAK6123872.1"/>
    <property type="molecule type" value="Genomic_DNA"/>
</dbReference>
<comment type="caution">
    <text evidence="9">The sequence shown here is derived from an EMBL/GenBank/DDBJ whole genome shotgun (WGS) entry which is preliminary data.</text>
</comment>
<keyword evidence="4 7" id="KW-0479">Metal-binding</keyword>
<evidence type="ECO:0000313" key="9">
    <source>
        <dbReference type="EMBL" id="KAK6123872.1"/>
    </source>
</evidence>
<keyword evidence="8" id="KW-0812">Transmembrane</keyword>
<dbReference type="InterPro" id="IPR036396">
    <property type="entry name" value="Cyt_P450_sf"/>
</dbReference>
<dbReference type="InterPro" id="IPR001128">
    <property type="entry name" value="Cyt_P450"/>
</dbReference>
<evidence type="ECO:0000256" key="3">
    <source>
        <dbReference type="ARBA" id="ARBA00010617"/>
    </source>
</evidence>
<dbReference type="PROSITE" id="PS00086">
    <property type="entry name" value="CYTOCHROME_P450"/>
    <property type="match status" value="1"/>
</dbReference>
<evidence type="ECO:0000256" key="5">
    <source>
        <dbReference type="ARBA" id="ARBA00023002"/>
    </source>
</evidence>